<gene>
    <name evidence="1" type="ordered locus">Gbem_3065</name>
</gene>
<dbReference type="Proteomes" id="UP000008825">
    <property type="component" value="Chromosome"/>
</dbReference>
<dbReference type="STRING" id="404380.Gbem_3065"/>
<reference evidence="1 2" key="2">
    <citation type="journal article" date="2010" name="BMC Genomics">
        <title>The genome of Geobacter bemidjiensis, exemplar for the subsurface clade of Geobacter species that predominate in Fe(III)-reducing subsurface environments.</title>
        <authorList>
            <person name="Aklujkar M."/>
            <person name="Young N.D."/>
            <person name="Holmes D."/>
            <person name="Chavan M."/>
            <person name="Risso C."/>
            <person name="Kiss H.E."/>
            <person name="Han C.S."/>
            <person name="Land M.L."/>
            <person name="Lovley D.R."/>
        </authorList>
    </citation>
    <scope>NUCLEOTIDE SEQUENCE [LARGE SCALE GENOMIC DNA]</scope>
    <source>
        <strain evidence="2">ATCC BAA-1014 / DSM 16622 / JCM 12645 / Bem</strain>
    </source>
</reference>
<dbReference type="HOGENOM" id="CLU_1935028_0_0_7"/>
<accession>B5E898</accession>
<sequence length="124" mass="14142">MKTKDLITIWGAPEPPRLAPKQFSIRLPMLVSAKISALCEMFPKKTKTEIIGDLLTTALYQLERDFPTEQGRPLFDHPETGETIYEDVGIGTSFRRLTEKHLREIEKDAGVTDPMPYVTNQDCY</sequence>
<keyword evidence="2" id="KW-1185">Reference proteome</keyword>
<dbReference type="AlphaFoldDB" id="B5E898"/>
<evidence type="ECO:0000313" key="2">
    <source>
        <dbReference type="Proteomes" id="UP000008825"/>
    </source>
</evidence>
<dbReference type="OrthoDB" id="6386565at2"/>
<evidence type="ECO:0000313" key="1">
    <source>
        <dbReference type="EMBL" id="ACH40067.1"/>
    </source>
</evidence>
<name>B5E898_CITBB</name>
<organism evidence="1 2">
    <name type="scientific">Citrifermentans bemidjiense (strain ATCC BAA-1014 / DSM 16622 / JCM 12645 / Bem)</name>
    <name type="common">Geobacter bemidjiensis</name>
    <dbReference type="NCBI Taxonomy" id="404380"/>
    <lineage>
        <taxon>Bacteria</taxon>
        <taxon>Pseudomonadati</taxon>
        <taxon>Thermodesulfobacteriota</taxon>
        <taxon>Desulfuromonadia</taxon>
        <taxon>Geobacterales</taxon>
        <taxon>Geobacteraceae</taxon>
        <taxon>Citrifermentans</taxon>
    </lineage>
</organism>
<proteinExistence type="predicted"/>
<protein>
    <submittedName>
        <fullName evidence="1">Uncharacterized protein</fullName>
    </submittedName>
</protein>
<dbReference type="KEGG" id="gbm:Gbem_3065"/>
<dbReference type="EMBL" id="CP001124">
    <property type="protein sequence ID" value="ACH40067.1"/>
    <property type="molecule type" value="Genomic_DNA"/>
</dbReference>
<dbReference type="RefSeq" id="WP_012531500.1">
    <property type="nucleotide sequence ID" value="NC_011146.1"/>
</dbReference>
<reference evidence="1 2" key="1">
    <citation type="submission" date="2008-07" db="EMBL/GenBank/DDBJ databases">
        <title>Complete sequence of Geobacter bemidjiensis BEM.</title>
        <authorList>
            <consortium name="US DOE Joint Genome Institute"/>
            <person name="Lucas S."/>
            <person name="Copeland A."/>
            <person name="Lapidus A."/>
            <person name="Glavina del Rio T."/>
            <person name="Dalin E."/>
            <person name="Tice H."/>
            <person name="Bruce D."/>
            <person name="Goodwin L."/>
            <person name="Pitluck S."/>
            <person name="Kiss H."/>
            <person name="Brettin T."/>
            <person name="Detter J.C."/>
            <person name="Han C."/>
            <person name="Kuske C.R."/>
            <person name="Schmutz J."/>
            <person name="Larimer F."/>
            <person name="Land M."/>
            <person name="Hauser L."/>
            <person name="Kyrpides N."/>
            <person name="Lykidis A."/>
            <person name="Lovley D."/>
            <person name="Richardson P."/>
        </authorList>
    </citation>
    <scope>NUCLEOTIDE SEQUENCE [LARGE SCALE GENOMIC DNA]</scope>
    <source>
        <strain evidence="2">ATCC BAA-1014 / DSM 16622 / JCM 12645 / Bem</strain>
    </source>
</reference>